<dbReference type="GO" id="GO:1905515">
    <property type="term" value="P:non-motile cilium assembly"/>
    <property type="evidence" value="ECO:0007669"/>
    <property type="project" value="TreeGrafter"/>
</dbReference>
<gene>
    <name evidence="6" type="ORF">EB796_009940</name>
</gene>
<dbReference type="OrthoDB" id="311720at2759"/>
<dbReference type="InterPro" id="IPR019184">
    <property type="entry name" value="Uncharacterised_TM-17"/>
</dbReference>
<keyword evidence="7" id="KW-1185">Reference proteome</keyword>
<protein>
    <submittedName>
        <fullName evidence="6">TMEM17</fullName>
    </submittedName>
</protein>
<evidence type="ECO:0000256" key="3">
    <source>
        <dbReference type="ARBA" id="ARBA00022989"/>
    </source>
</evidence>
<feature type="transmembrane region" description="Helical" evidence="5">
    <location>
        <begin position="150"/>
        <end position="171"/>
    </location>
</feature>
<keyword evidence="4 5" id="KW-0472">Membrane</keyword>
<evidence type="ECO:0000313" key="6">
    <source>
        <dbReference type="EMBL" id="KAF6031733.1"/>
    </source>
</evidence>
<evidence type="ECO:0000256" key="1">
    <source>
        <dbReference type="ARBA" id="ARBA00004141"/>
    </source>
</evidence>
<dbReference type="AlphaFoldDB" id="A0A7J7K0L0"/>
<feature type="transmembrane region" description="Helical" evidence="5">
    <location>
        <begin position="82"/>
        <end position="107"/>
    </location>
</feature>
<dbReference type="Pfam" id="PF09799">
    <property type="entry name" value="Transmemb_17"/>
    <property type="match status" value="1"/>
</dbReference>
<keyword evidence="2 5" id="KW-0812">Transmembrane</keyword>
<name>A0A7J7K0L0_BUGNE</name>
<proteinExistence type="predicted"/>
<dbReference type="Proteomes" id="UP000593567">
    <property type="component" value="Unassembled WGS sequence"/>
</dbReference>
<dbReference type="PANTHER" id="PTHR13531:SF6">
    <property type="entry name" value="TMEM (HUMAN TRANSMEMBRANE PROTEIN) HOMOLOG"/>
    <property type="match status" value="1"/>
</dbReference>
<dbReference type="PANTHER" id="PTHR13531">
    <property type="entry name" value="GEO07735P1-RELATED-RELATED"/>
    <property type="match status" value="1"/>
</dbReference>
<evidence type="ECO:0000256" key="4">
    <source>
        <dbReference type="ARBA" id="ARBA00023136"/>
    </source>
</evidence>
<evidence type="ECO:0000313" key="7">
    <source>
        <dbReference type="Proteomes" id="UP000593567"/>
    </source>
</evidence>
<evidence type="ECO:0000256" key="2">
    <source>
        <dbReference type="ARBA" id="ARBA00022692"/>
    </source>
</evidence>
<feature type="transmembrane region" description="Helical" evidence="5">
    <location>
        <begin position="119"/>
        <end position="138"/>
    </location>
</feature>
<dbReference type="GO" id="GO:0016020">
    <property type="term" value="C:membrane"/>
    <property type="evidence" value="ECO:0007669"/>
    <property type="project" value="UniProtKB-SubCell"/>
</dbReference>
<accession>A0A7J7K0L0</accession>
<dbReference type="GO" id="GO:0035869">
    <property type="term" value="C:ciliary transition zone"/>
    <property type="evidence" value="ECO:0007669"/>
    <property type="project" value="TreeGrafter"/>
</dbReference>
<keyword evidence="3 5" id="KW-1133">Transmembrane helix</keyword>
<comment type="caution">
    <text evidence="6">The sequence shown here is derived from an EMBL/GenBank/DDBJ whole genome shotgun (WGS) entry which is preliminary data.</text>
</comment>
<sequence length="205" mass="23398">MADHGPGLPKHVRKAVSKVTEKLFVDHNSFSRHHISKDVRRGNEYMTSLPLQMALYFNAFFFPMWIISSCVTYQAKYECLDALYKVVIISLIVMMSIVEIIRLYLGYLGNLTEKVPELAGSWLLTILLQFPSTLFLLFNYKATKNMPLEIAMNSVLAIFVVCEIIIGAVALRSMVNHQVSLFHIQQFIKAEDIDDDGNINHRKAD</sequence>
<dbReference type="EMBL" id="VXIV02001571">
    <property type="protein sequence ID" value="KAF6031733.1"/>
    <property type="molecule type" value="Genomic_DNA"/>
</dbReference>
<evidence type="ECO:0000256" key="5">
    <source>
        <dbReference type="SAM" id="Phobius"/>
    </source>
</evidence>
<organism evidence="6 7">
    <name type="scientific">Bugula neritina</name>
    <name type="common">Brown bryozoan</name>
    <name type="synonym">Sertularia neritina</name>
    <dbReference type="NCBI Taxonomy" id="10212"/>
    <lineage>
        <taxon>Eukaryota</taxon>
        <taxon>Metazoa</taxon>
        <taxon>Spiralia</taxon>
        <taxon>Lophotrochozoa</taxon>
        <taxon>Bryozoa</taxon>
        <taxon>Gymnolaemata</taxon>
        <taxon>Cheilostomatida</taxon>
        <taxon>Flustrina</taxon>
        <taxon>Buguloidea</taxon>
        <taxon>Bugulidae</taxon>
        <taxon>Bugula</taxon>
    </lineage>
</organism>
<reference evidence="6" key="1">
    <citation type="submission" date="2020-06" db="EMBL/GenBank/DDBJ databases">
        <title>Draft genome of Bugula neritina, a colonial animal packing powerful symbionts and potential medicines.</title>
        <authorList>
            <person name="Rayko M."/>
        </authorList>
    </citation>
    <scope>NUCLEOTIDE SEQUENCE [LARGE SCALE GENOMIC DNA]</scope>
    <source>
        <strain evidence="6">Kwan_BN1</strain>
    </source>
</reference>
<comment type="subcellular location">
    <subcellularLocation>
        <location evidence="1">Membrane</location>
        <topology evidence="1">Multi-pass membrane protein</topology>
    </subcellularLocation>
</comment>
<feature type="transmembrane region" description="Helical" evidence="5">
    <location>
        <begin position="55"/>
        <end position="75"/>
    </location>
</feature>